<dbReference type="EMBL" id="CAJVPI010000946">
    <property type="protein sequence ID" value="CAG8584237.1"/>
    <property type="molecule type" value="Genomic_DNA"/>
</dbReference>
<gene>
    <name evidence="2" type="ORF">PBRASI_LOCUS6784</name>
</gene>
<protein>
    <submittedName>
        <fullName evidence="2">5579_t:CDS:1</fullName>
    </submittedName>
</protein>
<comment type="caution">
    <text evidence="2">The sequence shown here is derived from an EMBL/GenBank/DDBJ whole genome shotgun (WGS) entry which is preliminary data.</text>
</comment>
<proteinExistence type="predicted"/>
<feature type="domain" description="RDRP C-terminal head" evidence="1">
    <location>
        <begin position="8"/>
        <end position="104"/>
    </location>
</feature>
<dbReference type="Proteomes" id="UP000789739">
    <property type="component" value="Unassembled WGS sequence"/>
</dbReference>
<reference evidence="2" key="1">
    <citation type="submission" date="2021-06" db="EMBL/GenBank/DDBJ databases">
        <authorList>
            <person name="Kallberg Y."/>
            <person name="Tangrot J."/>
            <person name="Rosling A."/>
        </authorList>
    </citation>
    <scope>NUCLEOTIDE SEQUENCE</scope>
    <source>
        <strain evidence="2">BR232B</strain>
    </source>
</reference>
<name>A0A9N9C254_9GLOM</name>
<sequence length="113" mass="13142">MAMNNIWKISVTKRAYDADVRGLMNQYGVMTEYEVVSGFIVNSTIKVEQVKYRERSVNDDRYYCKKFGRTSLPNISSRGKNQMGIKSRLEAKAYAWYHVAYHPCERGMTLLTI</sequence>
<evidence type="ECO:0000259" key="1">
    <source>
        <dbReference type="Pfam" id="PF26253"/>
    </source>
</evidence>
<keyword evidence="3" id="KW-1185">Reference proteome</keyword>
<dbReference type="Pfam" id="PF26253">
    <property type="entry name" value="RdRP_head"/>
    <property type="match status" value="1"/>
</dbReference>
<evidence type="ECO:0000313" key="3">
    <source>
        <dbReference type="Proteomes" id="UP000789739"/>
    </source>
</evidence>
<dbReference type="InterPro" id="IPR058752">
    <property type="entry name" value="RDRP_C_head"/>
</dbReference>
<organism evidence="2 3">
    <name type="scientific">Paraglomus brasilianum</name>
    <dbReference type="NCBI Taxonomy" id="144538"/>
    <lineage>
        <taxon>Eukaryota</taxon>
        <taxon>Fungi</taxon>
        <taxon>Fungi incertae sedis</taxon>
        <taxon>Mucoromycota</taxon>
        <taxon>Glomeromycotina</taxon>
        <taxon>Glomeromycetes</taxon>
        <taxon>Paraglomerales</taxon>
        <taxon>Paraglomeraceae</taxon>
        <taxon>Paraglomus</taxon>
    </lineage>
</organism>
<dbReference type="AlphaFoldDB" id="A0A9N9C254"/>
<accession>A0A9N9C254</accession>
<evidence type="ECO:0000313" key="2">
    <source>
        <dbReference type="EMBL" id="CAG8584237.1"/>
    </source>
</evidence>
<dbReference type="OrthoDB" id="6513042at2759"/>